<proteinExistence type="inferred from homology"/>
<dbReference type="Gene3D" id="3.40.50.150">
    <property type="entry name" value="Vaccinia Virus protein VP39"/>
    <property type="match status" value="1"/>
</dbReference>
<sequence length="288" mass="32486">MEELQLQQVLHMNGGEGDTSYAKNSTYQKLVLTKVKPVLEKCIQVLVSNCSLPIKCIRVADLGCSSGPNTFSTVLGIIESIDKAWHEMINHLEPPPRIQVFLNDLFGNDFKTIFKWLPDFYEKLEKENGRKNGTCLIAAMPGSFYGRLFPDHSMHFLHSSYCLHWLSQVPNGLVTESGIPLNKGSIYFTKASPPHVHKAYLDQFTKDFTMFLRMHSEELVPLGQILLTFMCKGEESDGSNISDLLEMALNDLVLEGHVKEEKLDAFNIPVYAPSLEEAKCIIEVLSKF</sequence>
<gene>
    <name evidence="3" type="ORF">ACH5RR_016512</name>
</gene>
<accession>A0ABD2ZWK0</accession>
<dbReference type="InterPro" id="IPR005299">
    <property type="entry name" value="MeTrfase_7"/>
</dbReference>
<comment type="pathway">
    <text evidence="1">Alkaloid biosynthesis.</text>
</comment>
<comment type="similarity">
    <text evidence="2">Belongs to the methyltransferase superfamily. Type-7 methyltransferase family.</text>
</comment>
<dbReference type="PANTHER" id="PTHR31009">
    <property type="entry name" value="S-ADENOSYL-L-METHIONINE:CARBOXYL METHYLTRANSFERASE FAMILY PROTEIN"/>
    <property type="match status" value="1"/>
</dbReference>
<reference evidence="3 4" key="1">
    <citation type="submission" date="2024-11" db="EMBL/GenBank/DDBJ databases">
        <title>A near-complete genome assembly of Cinchona calisaya.</title>
        <authorList>
            <person name="Lian D.C."/>
            <person name="Zhao X.W."/>
            <person name="Wei L."/>
        </authorList>
    </citation>
    <scope>NUCLEOTIDE SEQUENCE [LARGE SCALE GENOMIC DNA]</scope>
    <source>
        <tissue evidence="3">Nenye</tissue>
    </source>
</reference>
<dbReference type="Proteomes" id="UP001630127">
    <property type="component" value="Unassembled WGS sequence"/>
</dbReference>
<evidence type="ECO:0000256" key="1">
    <source>
        <dbReference type="ARBA" id="ARBA00004913"/>
    </source>
</evidence>
<evidence type="ECO:0000313" key="3">
    <source>
        <dbReference type="EMBL" id="KAL3523678.1"/>
    </source>
</evidence>
<name>A0ABD2ZWK0_9GENT</name>
<protein>
    <submittedName>
        <fullName evidence="3">Uncharacterized protein</fullName>
    </submittedName>
</protein>
<dbReference type="InterPro" id="IPR029063">
    <property type="entry name" value="SAM-dependent_MTases_sf"/>
</dbReference>
<dbReference type="AlphaFoldDB" id="A0ABD2ZWK0"/>
<evidence type="ECO:0000313" key="4">
    <source>
        <dbReference type="Proteomes" id="UP001630127"/>
    </source>
</evidence>
<dbReference type="SUPFAM" id="SSF53335">
    <property type="entry name" value="S-adenosyl-L-methionine-dependent methyltransferases"/>
    <property type="match status" value="1"/>
</dbReference>
<dbReference type="Pfam" id="PF03492">
    <property type="entry name" value="Methyltransf_7"/>
    <property type="match status" value="1"/>
</dbReference>
<dbReference type="EMBL" id="JBJUIK010000007">
    <property type="protein sequence ID" value="KAL3523678.1"/>
    <property type="molecule type" value="Genomic_DNA"/>
</dbReference>
<keyword evidence="4" id="KW-1185">Reference proteome</keyword>
<evidence type="ECO:0000256" key="2">
    <source>
        <dbReference type="ARBA" id="ARBA00007967"/>
    </source>
</evidence>
<organism evidence="3 4">
    <name type="scientific">Cinchona calisaya</name>
    <dbReference type="NCBI Taxonomy" id="153742"/>
    <lineage>
        <taxon>Eukaryota</taxon>
        <taxon>Viridiplantae</taxon>
        <taxon>Streptophyta</taxon>
        <taxon>Embryophyta</taxon>
        <taxon>Tracheophyta</taxon>
        <taxon>Spermatophyta</taxon>
        <taxon>Magnoliopsida</taxon>
        <taxon>eudicotyledons</taxon>
        <taxon>Gunneridae</taxon>
        <taxon>Pentapetalae</taxon>
        <taxon>asterids</taxon>
        <taxon>lamiids</taxon>
        <taxon>Gentianales</taxon>
        <taxon>Rubiaceae</taxon>
        <taxon>Cinchonoideae</taxon>
        <taxon>Cinchoneae</taxon>
        <taxon>Cinchona</taxon>
    </lineage>
</organism>
<comment type="caution">
    <text evidence="3">The sequence shown here is derived from an EMBL/GenBank/DDBJ whole genome shotgun (WGS) entry which is preliminary data.</text>
</comment>